<evidence type="ECO:0000313" key="4">
    <source>
        <dbReference type="Proteomes" id="UP000623958"/>
    </source>
</evidence>
<dbReference type="PANTHER" id="PTHR21064:SF6">
    <property type="entry name" value="AMINOGLYCOSIDE PHOSPHOTRANSFERASE DOMAIN-CONTAINING PROTEIN"/>
    <property type="match status" value="1"/>
</dbReference>
<reference evidence="3" key="1">
    <citation type="journal article" date="2014" name="Int. J. Syst. Evol. Microbiol.">
        <title>Complete genome sequence of Corynebacterium casei LMG S-19264T (=DSM 44701T), isolated from a smear-ripened cheese.</title>
        <authorList>
            <consortium name="US DOE Joint Genome Institute (JGI-PGF)"/>
            <person name="Walter F."/>
            <person name="Albersmeier A."/>
            <person name="Kalinowski J."/>
            <person name="Ruckert C."/>
        </authorList>
    </citation>
    <scope>NUCLEOTIDE SEQUENCE</scope>
    <source>
        <strain evidence="3">JCM 13306</strain>
    </source>
</reference>
<dbReference type="AlphaFoldDB" id="A0A919FC94"/>
<protein>
    <submittedName>
        <fullName evidence="3">Aminoglycoside phosphotransferase</fullName>
    </submittedName>
</protein>
<reference evidence="3" key="2">
    <citation type="submission" date="2020-09" db="EMBL/GenBank/DDBJ databases">
        <authorList>
            <person name="Sun Q."/>
            <person name="Ohkuma M."/>
        </authorList>
    </citation>
    <scope>NUCLEOTIDE SEQUENCE</scope>
    <source>
        <strain evidence="3">JCM 13306</strain>
    </source>
</reference>
<dbReference type="GO" id="GO:0004413">
    <property type="term" value="F:homoserine kinase activity"/>
    <property type="evidence" value="ECO:0007669"/>
    <property type="project" value="TreeGrafter"/>
</dbReference>
<dbReference type="Pfam" id="PF01636">
    <property type="entry name" value="APH"/>
    <property type="match status" value="1"/>
</dbReference>
<dbReference type="GO" id="GO:0009088">
    <property type="term" value="P:threonine biosynthetic process"/>
    <property type="evidence" value="ECO:0007669"/>
    <property type="project" value="TreeGrafter"/>
</dbReference>
<dbReference type="SUPFAM" id="SSF56112">
    <property type="entry name" value="Protein kinase-like (PK-like)"/>
    <property type="match status" value="1"/>
</dbReference>
<dbReference type="InterPro" id="IPR002575">
    <property type="entry name" value="Aminoglycoside_PTrfase"/>
</dbReference>
<sequence>MSARHQMHGVGVDQVDADWPALRADEVASLLRRFEAAGNLRGLRWHSPRPFSAAAEVDTDAGTLFVKRHHRSVRDARALGEEHRFIGHLRAHGVPVPQLLRAHDGASAVELGDWTYEVQRAAEGEDLYRQATSWTPFANDEHAHAAGYALAQLHRAAAGYAAAPRGTSLLVANFRLFGQADPLQALERDLPHRPALAGWLQRRDWRGDLQARLLPWHARAEALRKPQPALWTHGDWHASNLLWRTTGTGTEVSAVFDFGLSDRTFALFDLATAIERNLIPWLDLDGGGRAVAELDQLDALLFGYASVLPLDAAQLRLLAALLPLVHADFALSEVEYFAGVTGSDEHAGVAYDRYLLGHADWFGSGEGQRLLRHLQRRAEAMP</sequence>
<name>A0A919FC94_9XANT</name>
<dbReference type="RefSeq" id="WP_140719801.1">
    <property type="nucleotide sequence ID" value="NZ_BNBA01000041.1"/>
</dbReference>
<gene>
    <name evidence="3" type="ORF">GCM10009090_34650</name>
</gene>
<comment type="similarity">
    <text evidence="1">Belongs to the pseudomonas-type ThrB family.</text>
</comment>
<dbReference type="EMBL" id="BNBA01000041">
    <property type="protein sequence ID" value="GHH59945.1"/>
    <property type="molecule type" value="Genomic_DNA"/>
</dbReference>
<evidence type="ECO:0000259" key="2">
    <source>
        <dbReference type="Pfam" id="PF01636"/>
    </source>
</evidence>
<evidence type="ECO:0000256" key="1">
    <source>
        <dbReference type="ARBA" id="ARBA00038240"/>
    </source>
</evidence>
<feature type="domain" description="Aminoglycoside phosphotransferase" evidence="2">
    <location>
        <begin position="57"/>
        <end position="306"/>
    </location>
</feature>
<comment type="caution">
    <text evidence="3">The sequence shown here is derived from an EMBL/GenBank/DDBJ whole genome shotgun (WGS) entry which is preliminary data.</text>
</comment>
<proteinExistence type="inferred from homology"/>
<keyword evidence="4" id="KW-1185">Reference proteome</keyword>
<dbReference type="InterPro" id="IPR050249">
    <property type="entry name" value="Pseudomonas-type_ThrB"/>
</dbReference>
<dbReference type="Proteomes" id="UP000623958">
    <property type="component" value="Unassembled WGS sequence"/>
</dbReference>
<evidence type="ECO:0000313" key="3">
    <source>
        <dbReference type="EMBL" id="GHH59945.1"/>
    </source>
</evidence>
<dbReference type="Gene3D" id="3.90.1200.10">
    <property type="match status" value="1"/>
</dbReference>
<organism evidence="3 4">
    <name type="scientific">Xanthomonas boreopolis</name>
    <dbReference type="NCBI Taxonomy" id="86183"/>
    <lineage>
        <taxon>Bacteria</taxon>
        <taxon>Pseudomonadati</taxon>
        <taxon>Pseudomonadota</taxon>
        <taxon>Gammaproteobacteria</taxon>
        <taxon>Lysobacterales</taxon>
        <taxon>Lysobacteraceae</taxon>
        <taxon>Xanthomonas</taxon>
    </lineage>
</organism>
<dbReference type="InterPro" id="IPR011009">
    <property type="entry name" value="Kinase-like_dom_sf"/>
</dbReference>
<dbReference type="PANTHER" id="PTHR21064">
    <property type="entry name" value="AMINOGLYCOSIDE PHOSPHOTRANSFERASE DOMAIN-CONTAINING PROTEIN-RELATED"/>
    <property type="match status" value="1"/>
</dbReference>
<accession>A0A919FC94</accession>